<dbReference type="RefSeq" id="WP_273641900.1">
    <property type="nucleotide sequence ID" value="NZ_JAQQXP010000002.1"/>
</dbReference>
<dbReference type="EMBL" id="JAQQXP010000002">
    <property type="protein sequence ID" value="MDC8832108.1"/>
    <property type="molecule type" value="Genomic_DNA"/>
</dbReference>
<dbReference type="Gene3D" id="1.10.3210.10">
    <property type="entry name" value="Hypothetical protein af1432"/>
    <property type="match status" value="1"/>
</dbReference>
<dbReference type="SUPFAM" id="SSF109604">
    <property type="entry name" value="HD-domain/PDEase-like"/>
    <property type="match status" value="1"/>
</dbReference>
<comment type="caution">
    <text evidence="2">The sequence shown here is derived from an EMBL/GenBank/DDBJ whole genome shotgun (WGS) entry which is preliminary data.</text>
</comment>
<dbReference type="PROSITE" id="PS51833">
    <property type="entry name" value="HDOD"/>
    <property type="match status" value="1"/>
</dbReference>
<proteinExistence type="predicted"/>
<protein>
    <submittedName>
        <fullName evidence="2">HDOD domain-containing protein</fullName>
    </submittedName>
</protein>
<feature type="domain" description="HDOD" evidence="1">
    <location>
        <begin position="102"/>
        <end position="293"/>
    </location>
</feature>
<keyword evidence="3" id="KW-1185">Reference proteome</keyword>
<evidence type="ECO:0000313" key="3">
    <source>
        <dbReference type="Proteomes" id="UP001218788"/>
    </source>
</evidence>
<reference evidence="2 3" key="1">
    <citation type="submission" date="2022-10" db="EMBL/GenBank/DDBJ databases">
        <title>Alteromonas sp. chi3 Genome sequencing.</title>
        <authorList>
            <person name="Park S."/>
        </authorList>
    </citation>
    <scope>NUCLEOTIDE SEQUENCE [LARGE SCALE GENOMIC DNA]</scope>
    <source>
        <strain evidence="3">chi3</strain>
    </source>
</reference>
<dbReference type="InterPro" id="IPR013976">
    <property type="entry name" value="HDOD"/>
</dbReference>
<name>A0ABT5L5F6_9ALTE</name>
<evidence type="ECO:0000259" key="1">
    <source>
        <dbReference type="PROSITE" id="PS51833"/>
    </source>
</evidence>
<dbReference type="Proteomes" id="UP001218788">
    <property type="component" value="Unassembled WGS sequence"/>
</dbReference>
<dbReference type="Pfam" id="PF08668">
    <property type="entry name" value="HDOD"/>
    <property type="match status" value="1"/>
</dbReference>
<gene>
    <name evidence="2" type="ORF">OIK42_15215</name>
</gene>
<evidence type="ECO:0000313" key="2">
    <source>
        <dbReference type="EMBL" id="MDC8832108.1"/>
    </source>
</evidence>
<sequence>MAEQLLALPSFAKRFDYLLIAPQLARKMIGRTLAGEVSYAESEQSYTRRQLLKVEKDALKKKLKTARVQSEYVQQINQQLHAIINKKIHQQLADTPGVCESLLDWGDDTTVLFDVLATPSVTISKVEAVAAHIPWLIDELIRLVNRPRYRRRDARGNIIMVDTLKTALSYMGVDTLKQLLPGLVYKHTLAFSTEPFPLLSQTVWEYTLVAAQTADLIADRYKVDRYAAFTLPLVSELGRSAITRLYFNLFEQVHLDFLAHAQKAKLSGLHSALVQLLPDPKALITLLTEHSIPVTLNVLDYMAFKQLHYTAPVKQLTADLLLEETSPAAQLLQQSRYYAKYRMLKDNHLFVDNEANTFLTGCALPPSTRLTLDNTDLRQLQVLSDM</sequence>
<organism evidence="2 3">
    <name type="scientific">Alteromonas gilva</name>
    <dbReference type="NCBI Taxonomy" id="2987522"/>
    <lineage>
        <taxon>Bacteria</taxon>
        <taxon>Pseudomonadati</taxon>
        <taxon>Pseudomonadota</taxon>
        <taxon>Gammaproteobacteria</taxon>
        <taxon>Alteromonadales</taxon>
        <taxon>Alteromonadaceae</taxon>
        <taxon>Alteromonas/Salinimonas group</taxon>
        <taxon>Alteromonas</taxon>
    </lineage>
</organism>
<accession>A0ABT5L5F6</accession>